<evidence type="ECO:0000313" key="2">
    <source>
        <dbReference type="Proteomes" id="UP000827976"/>
    </source>
</evidence>
<organism evidence="1 2">
    <name type="scientific">Dioscorea alata</name>
    <name type="common">Purple yam</name>
    <dbReference type="NCBI Taxonomy" id="55571"/>
    <lineage>
        <taxon>Eukaryota</taxon>
        <taxon>Viridiplantae</taxon>
        <taxon>Streptophyta</taxon>
        <taxon>Embryophyta</taxon>
        <taxon>Tracheophyta</taxon>
        <taxon>Spermatophyta</taxon>
        <taxon>Magnoliopsida</taxon>
        <taxon>Liliopsida</taxon>
        <taxon>Dioscoreales</taxon>
        <taxon>Dioscoreaceae</taxon>
        <taxon>Dioscorea</taxon>
    </lineage>
</organism>
<proteinExistence type="predicted"/>
<protein>
    <submittedName>
        <fullName evidence="1">NAC domain-containing protein</fullName>
    </submittedName>
</protein>
<evidence type="ECO:0000313" key="1">
    <source>
        <dbReference type="EMBL" id="KAH7663733.1"/>
    </source>
</evidence>
<keyword evidence="2" id="KW-1185">Reference proteome</keyword>
<name>A0ACB7USM2_DIOAL</name>
<reference evidence="2" key="1">
    <citation type="journal article" date="2022" name="Nat. Commun.">
        <title>Chromosome evolution and the genetic basis of agronomically important traits in greater yam.</title>
        <authorList>
            <person name="Bredeson J.V."/>
            <person name="Lyons J.B."/>
            <person name="Oniyinde I.O."/>
            <person name="Okereke N.R."/>
            <person name="Kolade O."/>
            <person name="Nnabue I."/>
            <person name="Nwadili C.O."/>
            <person name="Hribova E."/>
            <person name="Parker M."/>
            <person name="Nwogha J."/>
            <person name="Shu S."/>
            <person name="Carlson J."/>
            <person name="Kariba R."/>
            <person name="Muthemba S."/>
            <person name="Knop K."/>
            <person name="Barton G.J."/>
            <person name="Sherwood A.V."/>
            <person name="Lopez-Montes A."/>
            <person name="Asiedu R."/>
            <person name="Jamnadass R."/>
            <person name="Muchugi A."/>
            <person name="Goodstein D."/>
            <person name="Egesi C.N."/>
            <person name="Featherston J."/>
            <person name="Asfaw A."/>
            <person name="Simpson G.G."/>
            <person name="Dolezel J."/>
            <person name="Hendre P.S."/>
            <person name="Van Deynze A."/>
            <person name="Kumar P.L."/>
            <person name="Obidiegwu J.E."/>
            <person name="Bhattacharjee R."/>
            <person name="Rokhsar D.S."/>
        </authorList>
    </citation>
    <scope>NUCLEOTIDE SEQUENCE [LARGE SCALE GENOMIC DNA]</scope>
    <source>
        <strain evidence="2">cv. TDa95/00328</strain>
    </source>
</reference>
<accession>A0ACB7USM2</accession>
<gene>
    <name evidence="1" type="ORF">IHE45_14G075800</name>
</gene>
<dbReference type="Proteomes" id="UP000827976">
    <property type="component" value="Chromosome 14"/>
</dbReference>
<comment type="caution">
    <text evidence="1">The sequence shown here is derived from an EMBL/GenBank/DDBJ whole genome shotgun (WGS) entry which is preliminary data.</text>
</comment>
<sequence length="189" mass="21840">MDGLPPGFHFFPSDQELVGHFLYRKAARLPCQPPIIPTLDFKLCKPWELHGKALQAGSYWYFFTRRTTERASNHGYWIDFDNDEPVSIGNDMVGLKKTFVFYQTPEEINTNWVMHEYHLLNGIVRHNSNSSSSSKKRRDPKIECNKWALCRVSEANQDSHTGLLNDEEAELSCLDEVFLSLDDLDEISL</sequence>
<dbReference type="EMBL" id="CM037024">
    <property type="protein sequence ID" value="KAH7663733.1"/>
    <property type="molecule type" value="Genomic_DNA"/>
</dbReference>